<sequence>MLPSRSRSKADEEILSLRLVVQFESELPALSLPPSSYFKLPWAANQFLAPFPESALKKKVWVPHLIISS</sequence>
<dbReference type="PATRIC" id="fig|512763.3.peg.3235"/>
<organism evidence="1 2">
    <name type="scientific">Rufibacter tibetensis</name>
    <dbReference type="NCBI Taxonomy" id="512763"/>
    <lineage>
        <taxon>Bacteria</taxon>
        <taxon>Pseudomonadati</taxon>
        <taxon>Bacteroidota</taxon>
        <taxon>Cytophagia</taxon>
        <taxon>Cytophagales</taxon>
        <taxon>Hymenobacteraceae</taxon>
        <taxon>Rufibacter</taxon>
    </lineage>
</organism>
<evidence type="ECO:0000313" key="2">
    <source>
        <dbReference type="Proteomes" id="UP000061382"/>
    </source>
</evidence>
<reference evidence="1 2" key="1">
    <citation type="submission" date="2015-08" db="EMBL/GenBank/DDBJ databases">
        <title>Complete genome sequence of Rufibacter tibetensis strain 1351t, a radiation-resistant bacterium from tibet plateau.</title>
        <authorList>
            <person name="Dai J."/>
        </authorList>
    </citation>
    <scope>NUCLEOTIDE SEQUENCE [LARGE SCALE GENOMIC DNA]</scope>
    <source>
        <strain evidence="1 2">1351</strain>
    </source>
</reference>
<dbReference type="Proteomes" id="UP000061382">
    <property type="component" value="Chromosome"/>
</dbReference>
<evidence type="ECO:0000313" key="1">
    <source>
        <dbReference type="EMBL" id="ALI99996.1"/>
    </source>
</evidence>
<dbReference type="AlphaFoldDB" id="A0A0P0CTQ0"/>
<gene>
    <name evidence="1" type="ORF">DC20_14705</name>
</gene>
<proteinExistence type="predicted"/>
<name>A0A0P0CTQ0_9BACT</name>
<accession>A0A0P0CTQ0</accession>
<protein>
    <submittedName>
        <fullName evidence="1">Uncharacterized protein</fullName>
    </submittedName>
</protein>
<dbReference type="EMBL" id="CP012643">
    <property type="protein sequence ID" value="ALI99996.1"/>
    <property type="molecule type" value="Genomic_DNA"/>
</dbReference>
<dbReference type="KEGG" id="rti:DC20_14705"/>
<keyword evidence="2" id="KW-1185">Reference proteome</keyword>
<dbReference type="STRING" id="512763.DC20_14705"/>